<name>G9EPX5_9GAMM</name>
<dbReference type="GO" id="GO:0005524">
    <property type="term" value="F:ATP binding"/>
    <property type="evidence" value="ECO:0007669"/>
    <property type="project" value="InterPro"/>
</dbReference>
<keyword evidence="8" id="KW-1185">Reference proteome</keyword>
<dbReference type="eggNOG" id="ENOG502ZMKD">
    <property type="taxonomic scope" value="Bacteria"/>
</dbReference>
<evidence type="ECO:0008006" key="9">
    <source>
        <dbReference type="Google" id="ProtNLM"/>
    </source>
</evidence>
<feature type="region of interest" description="Disordered" evidence="3">
    <location>
        <begin position="561"/>
        <end position="597"/>
    </location>
</feature>
<dbReference type="GO" id="GO:0005829">
    <property type="term" value="C:cytosol"/>
    <property type="evidence" value="ECO:0007669"/>
    <property type="project" value="TreeGrafter"/>
</dbReference>
<gene>
    <name evidence="7" type="ORF">LDG_7316</name>
</gene>
<dbReference type="RefSeq" id="WP_006871230.1">
    <property type="nucleotide sequence ID" value="NZ_JH413827.1"/>
</dbReference>
<dbReference type="PROSITE" id="PS50600">
    <property type="entry name" value="ULP_PROTEASE"/>
    <property type="match status" value="1"/>
</dbReference>
<dbReference type="GO" id="GO:0008234">
    <property type="term" value="F:cysteine-type peptidase activity"/>
    <property type="evidence" value="ECO:0007669"/>
    <property type="project" value="InterPro"/>
</dbReference>
<dbReference type="SUPFAM" id="SSF52540">
    <property type="entry name" value="P-loop containing nucleoside triphosphate hydrolases"/>
    <property type="match status" value="1"/>
</dbReference>
<keyword evidence="1" id="KW-0645">Protease</keyword>
<dbReference type="PROSITE" id="PS51192">
    <property type="entry name" value="HELICASE_ATP_BIND_1"/>
    <property type="match status" value="1"/>
</dbReference>
<evidence type="ECO:0000256" key="3">
    <source>
        <dbReference type="SAM" id="MobiDB-lite"/>
    </source>
</evidence>
<dbReference type="Gene3D" id="3.40.50.300">
    <property type="entry name" value="P-loop containing nucleotide triphosphate hydrolases"/>
    <property type="match status" value="2"/>
</dbReference>
<accession>G9EPX5</accession>
<dbReference type="InterPro" id="IPR001650">
    <property type="entry name" value="Helicase_C-like"/>
</dbReference>
<dbReference type="OrthoDB" id="5650672at2"/>
<dbReference type="GO" id="GO:0006508">
    <property type="term" value="P:proteolysis"/>
    <property type="evidence" value="ECO:0007669"/>
    <property type="project" value="UniProtKB-KW"/>
</dbReference>
<proteinExistence type="predicted"/>
<dbReference type="PANTHER" id="PTHR47396">
    <property type="entry name" value="TYPE I RESTRICTION ENZYME ECOKI R PROTEIN"/>
    <property type="match status" value="1"/>
</dbReference>
<dbReference type="GO" id="GO:0003677">
    <property type="term" value="F:DNA binding"/>
    <property type="evidence" value="ECO:0007669"/>
    <property type="project" value="InterPro"/>
</dbReference>
<dbReference type="HOGENOM" id="CLU_234193_0_0_6"/>
<organism evidence="7 8">
    <name type="scientific">Legionella drancourtii LLAP12</name>
    <dbReference type="NCBI Taxonomy" id="658187"/>
    <lineage>
        <taxon>Bacteria</taxon>
        <taxon>Pseudomonadati</taxon>
        <taxon>Pseudomonadota</taxon>
        <taxon>Gammaproteobacteria</taxon>
        <taxon>Legionellales</taxon>
        <taxon>Legionellaceae</taxon>
        <taxon>Legionella</taxon>
    </lineage>
</organism>
<evidence type="ECO:0000313" key="8">
    <source>
        <dbReference type="Proteomes" id="UP000002770"/>
    </source>
</evidence>
<dbReference type="InterPro" id="IPR003653">
    <property type="entry name" value="Peptidase_C48_C"/>
</dbReference>
<dbReference type="Proteomes" id="UP000002770">
    <property type="component" value="Unassembled WGS sequence"/>
</dbReference>
<evidence type="ECO:0000259" key="6">
    <source>
        <dbReference type="PROSITE" id="PS51194"/>
    </source>
</evidence>
<evidence type="ECO:0000259" key="5">
    <source>
        <dbReference type="PROSITE" id="PS51192"/>
    </source>
</evidence>
<dbReference type="STRING" id="658187.LDG_7316"/>
<reference evidence="7 8" key="1">
    <citation type="journal article" date="2011" name="BMC Genomics">
        <title>Insight into cross-talk between intra-amoebal pathogens.</title>
        <authorList>
            <person name="Gimenez G."/>
            <person name="Bertelli C."/>
            <person name="Moliner C."/>
            <person name="Robert C."/>
            <person name="Raoult D."/>
            <person name="Fournier P.E."/>
            <person name="Greub G."/>
        </authorList>
    </citation>
    <scope>NUCLEOTIDE SEQUENCE [LARGE SCALE GENOMIC DNA]</scope>
    <source>
        <strain evidence="7 8">LLAP12</strain>
    </source>
</reference>
<feature type="domain" description="Helicase C-terminal" evidence="6">
    <location>
        <begin position="1277"/>
        <end position="1426"/>
    </location>
</feature>
<dbReference type="Pfam" id="PF04851">
    <property type="entry name" value="ResIII"/>
    <property type="match status" value="1"/>
</dbReference>
<dbReference type="SMART" id="SM00487">
    <property type="entry name" value="DEXDc"/>
    <property type="match status" value="1"/>
</dbReference>
<feature type="domain" description="Ubiquitin-like protease family profile" evidence="4">
    <location>
        <begin position="1758"/>
        <end position="1928"/>
    </location>
</feature>
<dbReference type="InParanoid" id="G9EPX5"/>
<evidence type="ECO:0000313" key="7">
    <source>
        <dbReference type="EMBL" id="EHL30677.1"/>
    </source>
</evidence>
<sequence>MQEKNESLCFAQETVLDHNLKKIIETLEPEEILKKYPRLLNPSFLNELYYNPDESKYADYTNLIFLVINIRGINLLINHSKILVEMNPEEIDITLLSALTKTPSGINFLNQNRNLLTQNKLNQLLKEDLSAGITALGILAADPEDLSAGIIPFGVLATTPIGHQSLIQNPDLLSHVNLNAKIRHDSEITLLWLLANFKEGRELLAQYPDLLSQSNLNAQATQGPYAGKTVLWLLAGSKEGRELLIQNPALLNQNDLNAQPTQGSDAGKTVLWLLAGSKEGRELLIQNPALLNQNDLNAQPTQGSDAGKTVLWFLVGSPQGRQLLINHPGLLDNANLNTGPIAGPHTGKTVLWLLAADPIGNQLLIKNPALLKQCDINSGPTQGSFRGITLLWLLAFYSKEGLLLLINHPGLLDNANLNTYPQEGPDAGKTVLWLLVSTKEGRELLIKHPGLLDNANLNTGPFEGPHAGKTVLWLLAADLIGRQLLMKHPGLLDSTYLNTYPQEGPDAGKTVLWLLADTEEGRLLLTQNQTLFASGYLDIAPTQGPKKGQTVSSLLTQVLKEKQPIPPQSDHATLKKRKRDSLPKNSKKEGTVSLVSKRSKVDAASDVPNLIVEAAPSHSNNIVHSENNPQNRFTPRQGFRSMVPPYIKLYHDTGIASKYLTEKPLPQRPVPPVSDSKKTVYQELSFLPVSSLSRSNNPVQPHPIQTSLWEMDLYSLQEQANPWDITTFICAGRKENALIPPITQGRAALICTEEELPAFLSHLSLSLDLLVIKKMNSQYNGDYQEHLGSITVRRLAAFLFAYKYALNEFILLDDNIKTLAVTPSLQITPFWHELFDALKHRLSDTGCISVATGSGRPKASTALGSKFFMINMARIRELIQEEEHLFFLFPEATQARKWGEDYYFQIVLDYLFEGNKERGFATLPASDIHLVRAIKHRNAFAASGIKACFFDEPVNLKNAPPSWQKQVRHAIESINNLIEVNRQRHARYEQFLQQFNLLRCHAAANHIDENPSSVMRLSLLKGNDFKTNFYNLINHYDYTKSTLREYQKKAIQQVPQAYQFPSRLVMATGSGKTLIQSTLALMAWHASMDNEPVFIVTPHINLVNQFYEDLIRYNATLYKKGDALSISNEAVLKLSSDSQSVCLELFGKNRRVKQQKTIIICCEKSFKKLIAQDEVYVTSASLVLFDEYHAYSPQVRRTCTLFAKKDAPPITIASSATPPKPDNIPNTLYSMSIQDAFNGAFHASIVACSFNLDYSTANVKMLLRCLPDFLQHQYHPGIEGEGLTLAETKGIIYVPSIKMSENLCAHLLKANIRAYAVHSKANKKDYDKQLKEFVAHSNAGVLIAVEKLRFGFDCPDLAWEIIARKPNSMQPEQDIEQMVGRVIRKTGNKIGYVLSFQDIHNQYIAPLMNQQRKQISLAPEFLANEPEYHLDQDNHCVVTENWDEEDELRESQNGARAPKGNRTLKIIPYTRSINDFCLPVHDMKDEEEKLPSSQEEHVTVPSSLVHCIPLFNAIALQQEERFRTELKKILKTYVANHLIPRVGVNDTSNWVYTCSPSTLLVHDFFKHIPAMFLEDLLNSSEAKYFITLLYTCSGLEREQLIQSATLDELWMKLNLAEMQTLIYKLAIYRSPQSIAHIASVLLRRAAKCKQEESAINALLSYYISKCIQNIPSDVVDNLKTQLKSIKNHLDLEEEEDVKHVLPQSEKTKSSSKKRKEIGFFHGASSKKKQNHQQLATDSVISKENSAMQENTSSFARSPRMSVPPFNIFAEPKNYYPSNQNYFYEAEDINKILEYRMKGILSTICLSAVQLESSSKYARIGETLKSWKIHAALTEDTQARVLIPINDAEKKHWVGMQINWVGSTINKLIYFDGFLSEQEKLKHITLLYADLQEARLIADGMSIEYSTNVLPQTDLSSCGPVLIEAFYCENTGKSWSKSTTMNVLRERHLRLLKYEDPTFFHQFGARQELNQPTIHPIAEQERNHGL</sequence>
<evidence type="ECO:0000256" key="1">
    <source>
        <dbReference type="ARBA" id="ARBA00022670"/>
    </source>
</evidence>
<feature type="compositionally biased region" description="Basic and acidic residues" evidence="3">
    <location>
        <begin position="580"/>
        <end position="590"/>
    </location>
</feature>
<keyword evidence="2" id="KW-0378">Hydrolase</keyword>
<feature type="domain" description="Helicase ATP-binding" evidence="5">
    <location>
        <begin position="1064"/>
        <end position="1236"/>
    </location>
</feature>
<dbReference type="InterPro" id="IPR006935">
    <property type="entry name" value="Helicase/UvrB_N"/>
</dbReference>
<dbReference type="InterPro" id="IPR014001">
    <property type="entry name" value="Helicase_ATP-bd"/>
</dbReference>
<dbReference type="PROSITE" id="PS51194">
    <property type="entry name" value="HELICASE_CTER"/>
    <property type="match status" value="1"/>
</dbReference>
<protein>
    <recommendedName>
        <fullName evidence="9">Helicase ATP-binding domain-containing protein</fullName>
    </recommendedName>
</protein>
<evidence type="ECO:0000256" key="2">
    <source>
        <dbReference type="ARBA" id="ARBA00022801"/>
    </source>
</evidence>
<dbReference type="InterPro" id="IPR050742">
    <property type="entry name" value="Helicase_Restrict-Modif_Enz"/>
</dbReference>
<dbReference type="Pfam" id="PF00271">
    <property type="entry name" value="Helicase_C"/>
    <property type="match status" value="1"/>
</dbReference>
<dbReference type="PANTHER" id="PTHR47396:SF1">
    <property type="entry name" value="ATP-DEPENDENT HELICASE IRC3-RELATED"/>
    <property type="match status" value="1"/>
</dbReference>
<evidence type="ECO:0000259" key="4">
    <source>
        <dbReference type="PROSITE" id="PS50600"/>
    </source>
</evidence>
<dbReference type="SMART" id="SM00490">
    <property type="entry name" value="HELICc"/>
    <property type="match status" value="1"/>
</dbReference>
<dbReference type="EMBL" id="JH413827">
    <property type="protein sequence ID" value="EHL30677.1"/>
    <property type="molecule type" value="Genomic_DNA"/>
</dbReference>
<dbReference type="InterPro" id="IPR027417">
    <property type="entry name" value="P-loop_NTPase"/>
</dbReference>